<keyword evidence="1" id="KW-0805">Transcription regulation</keyword>
<dbReference type="InterPro" id="IPR001347">
    <property type="entry name" value="SIS_dom"/>
</dbReference>
<proteinExistence type="predicted"/>
<dbReference type="PANTHER" id="PTHR30514">
    <property type="entry name" value="GLUCOKINASE"/>
    <property type="match status" value="1"/>
</dbReference>
<feature type="domain" description="HTH rpiR-type" evidence="4">
    <location>
        <begin position="1"/>
        <end position="75"/>
    </location>
</feature>
<dbReference type="InterPro" id="IPR000281">
    <property type="entry name" value="HTH_RpiR"/>
</dbReference>
<evidence type="ECO:0000256" key="1">
    <source>
        <dbReference type="ARBA" id="ARBA00023015"/>
    </source>
</evidence>
<dbReference type="Gene3D" id="3.40.50.10490">
    <property type="entry name" value="Glucose-6-phosphate isomerase like protein, domain 1"/>
    <property type="match status" value="1"/>
</dbReference>
<comment type="caution">
    <text evidence="6">The sequence shown here is derived from an EMBL/GenBank/DDBJ whole genome shotgun (WGS) entry which is preliminary data.</text>
</comment>
<dbReference type="Gene3D" id="1.10.10.10">
    <property type="entry name" value="Winged helix-like DNA-binding domain superfamily/Winged helix DNA-binding domain"/>
    <property type="match status" value="1"/>
</dbReference>
<keyword evidence="3" id="KW-0804">Transcription</keyword>
<evidence type="ECO:0000256" key="2">
    <source>
        <dbReference type="ARBA" id="ARBA00023125"/>
    </source>
</evidence>
<evidence type="ECO:0000259" key="4">
    <source>
        <dbReference type="PROSITE" id="PS51071"/>
    </source>
</evidence>
<dbReference type="SUPFAM" id="SSF46689">
    <property type="entry name" value="Homeodomain-like"/>
    <property type="match status" value="1"/>
</dbReference>
<gene>
    <name evidence="6" type="ORF">C4K46_05990</name>
</gene>
<evidence type="ECO:0000313" key="6">
    <source>
        <dbReference type="EMBL" id="MBP2623490.1"/>
    </source>
</evidence>
<dbReference type="EMBL" id="PRDG01000003">
    <property type="protein sequence ID" value="MBP2623490.1"/>
    <property type="molecule type" value="Genomic_DNA"/>
</dbReference>
<dbReference type="InterPro" id="IPR047640">
    <property type="entry name" value="RpiR-like"/>
</dbReference>
<keyword evidence="7" id="KW-1185">Reference proteome</keyword>
<feature type="domain" description="SIS" evidence="5">
    <location>
        <begin position="123"/>
        <end position="277"/>
    </location>
</feature>
<keyword evidence="2" id="KW-0238">DNA-binding</keyword>
<dbReference type="InterPro" id="IPR046348">
    <property type="entry name" value="SIS_dom_sf"/>
</dbReference>
<dbReference type="Pfam" id="PF01380">
    <property type="entry name" value="SIS"/>
    <property type="match status" value="1"/>
</dbReference>
<dbReference type="PROSITE" id="PS51071">
    <property type="entry name" value="HTH_RPIR"/>
    <property type="match status" value="1"/>
</dbReference>
<evidence type="ECO:0000256" key="3">
    <source>
        <dbReference type="ARBA" id="ARBA00023163"/>
    </source>
</evidence>
<dbReference type="InterPro" id="IPR036388">
    <property type="entry name" value="WH-like_DNA-bd_sf"/>
</dbReference>
<dbReference type="Pfam" id="PF01418">
    <property type="entry name" value="HTH_6"/>
    <property type="match status" value="1"/>
</dbReference>
<reference evidence="6 7" key="1">
    <citation type="submission" date="2018-02" db="EMBL/GenBank/DDBJ databases">
        <title>Draft genome sequence of Streptococcus oricebi CCUG 70868T type strain.</title>
        <authorList>
            <person name="Mendez V."/>
            <person name="Salva-Serra F."/>
            <person name="Jaen-Luchoro D."/>
            <person name="Gonzales-Siles L."/>
            <person name="Karlsson R."/>
            <person name="Engstrom-Jakobsson H."/>
            <person name="Busquets A."/>
            <person name="Gomila M."/>
            <person name="Pineiro-Iglesias B."/>
            <person name="Bennasar-Figueras A."/>
            <person name="Seeger M."/>
            <person name="Moore E."/>
        </authorList>
    </citation>
    <scope>NUCLEOTIDE SEQUENCE [LARGE SCALE GENOMIC DNA]</scope>
    <source>
        <strain evidence="6 7">CCUG 70868</strain>
    </source>
</reference>
<dbReference type="RefSeq" id="WP_209627987.1">
    <property type="nucleotide sequence ID" value="NZ_PRDG01000003.1"/>
</dbReference>
<organism evidence="6 7">
    <name type="scientific">Streptococcus oricebi</name>
    <dbReference type="NCBI Taxonomy" id="1547447"/>
    <lineage>
        <taxon>Bacteria</taxon>
        <taxon>Bacillati</taxon>
        <taxon>Bacillota</taxon>
        <taxon>Bacilli</taxon>
        <taxon>Lactobacillales</taxon>
        <taxon>Streptococcaceae</taxon>
        <taxon>Streptococcus</taxon>
    </lineage>
</organism>
<dbReference type="InterPro" id="IPR009057">
    <property type="entry name" value="Homeodomain-like_sf"/>
</dbReference>
<dbReference type="PANTHER" id="PTHR30514:SF1">
    <property type="entry name" value="HTH-TYPE TRANSCRIPTIONAL REGULATOR HEXR-RELATED"/>
    <property type="match status" value="1"/>
</dbReference>
<evidence type="ECO:0000259" key="5">
    <source>
        <dbReference type="PROSITE" id="PS51464"/>
    </source>
</evidence>
<dbReference type="Proteomes" id="UP001519296">
    <property type="component" value="Unassembled WGS sequence"/>
</dbReference>
<sequence length="280" mass="31508">MLLEQLEEKEGLTPQEQLVAAYLLEHPAELENLSISQLARKSLTSKATVVRLSKKLGLTGYQELKLKLLLELNQKQHFERLLAQEPITGESRFQDLVDILPGLYDKALTNTKLGLSKQVMNRIANYLHQAERIEFYGTGISYHLAQTAAFKFATLGREAVAYESLNYHYLAARKDQRRVALFLSFTGENASVQEMAHYLRHKTATYVVGIAGPHHQGLKPSCHELVEIPNRDSLLSLDVISSFAASNYVLDLLFALLLAKQYDRHLASSLAMLKSQAEDL</sequence>
<accession>A0ABS5B3T3</accession>
<dbReference type="InterPro" id="IPR035472">
    <property type="entry name" value="RpiR-like_SIS"/>
</dbReference>
<dbReference type="PROSITE" id="PS51464">
    <property type="entry name" value="SIS"/>
    <property type="match status" value="1"/>
</dbReference>
<evidence type="ECO:0000313" key="7">
    <source>
        <dbReference type="Proteomes" id="UP001519296"/>
    </source>
</evidence>
<dbReference type="CDD" id="cd05013">
    <property type="entry name" value="SIS_RpiR"/>
    <property type="match status" value="1"/>
</dbReference>
<protein>
    <submittedName>
        <fullName evidence="6">MurR/RpiR family transcriptional regulator</fullName>
    </submittedName>
</protein>
<name>A0ABS5B3T3_9STRE</name>
<dbReference type="SUPFAM" id="SSF53697">
    <property type="entry name" value="SIS domain"/>
    <property type="match status" value="1"/>
</dbReference>